<comment type="caution">
    <text evidence="6">The sequence shown here is derived from an EMBL/GenBank/DDBJ whole genome shotgun (WGS) entry which is preliminary data.</text>
</comment>
<evidence type="ECO:0000256" key="1">
    <source>
        <dbReference type="ARBA" id="ARBA00004123"/>
    </source>
</evidence>
<evidence type="ECO:0000256" key="3">
    <source>
        <dbReference type="ARBA" id="ARBA00022490"/>
    </source>
</evidence>
<accession>S7WAZ5</accession>
<dbReference type="SUPFAM" id="SSF48371">
    <property type="entry name" value="ARM repeat"/>
    <property type="match status" value="1"/>
</dbReference>
<dbReference type="HOGENOM" id="CLU_427009_0_0_1"/>
<evidence type="ECO:0000256" key="2">
    <source>
        <dbReference type="ARBA" id="ARBA00004496"/>
    </source>
</evidence>
<dbReference type="GO" id="GO:0005737">
    <property type="term" value="C:cytoplasm"/>
    <property type="evidence" value="ECO:0007669"/>
    <property type="project" value="UniProtKB-SubCell"/>
</dbReference>
<comment type="subcellular location">
    <subcellularLocation>
        <location evidence="2">Cytoplasm</location>
    </subcellularLocation>
    <subcellularLocation>
        <location evidence="1">Nucleus</location>
    </subcellularLocation>
</comment>
<name>S7WAZ5_SPRLO</name>
<dbReference type="InterPro" id="IPR016024">
    <property type="entry name" value="ARM-type_fold"/>
</dbReference>
<dbReference type="AlphaFoldDB" id="S7WAZ5"/>
<dbReference type="GO" id="GO:0005634">
    <property type="term" value="C:nucleus"/>
    <property type="evidence" value="ECO:0007669"/>
    <property type="project" value="UniProtKB-SubCell"/>
</dbReference>
<dbReference type="EMBL" id="ATCN01000012">
    <property type="protein sequence ID" value="EPR80101.1"/>
    <property type="molecule type" value="Genomic_DNA"/>
</dbReference>
<organism evidence="6 7">
    <name type="scientific">Spraguea lophii (strain 42_110)</name>
    <name type="common">Microsporidian parasite</name>
    <dbReference type="NCBI Taxonomy" id="1358809"/>
    <lineage>
        <taxon>Eukaryota</taxon>
        <taxon>Fungi</taxon>
        <taxon>Fungi incertae sedis</taxon>
        <taxon>Microsporidia</taxon>
        <taxon>Spragueidae</taxon>
        <taxon>Spraguea</taxon>
    </lineage>
</organism>
<gene>
    <name evidence="6" type="ORF">SLOPH_2199</name>
</gene>
<keyword evidence="5" id="KW-0539">Nucleus</keyword>
<protein>
    <submittedName>
        <fullName evidence="6">Uncharacterized protein</fullName>
    </submittedName>
</protein>
<dbReference type="GO" id="GO:0034657">
    <property type="term" value="C:GID complex"/>
    <property type="evidence" value="ECO:0007669"/>
    <property type="project" value="TreeGrafter"/>
</dbReference>
<dbReference type="VEuPathDB" id="MicrosporidiaDB:SLOPH_2199"/>
<dbReference type="STRING" id="1358809.S7WAZ5"/>
<dbReference type="GO" id="GO:0043161">
    <property type="term" value="P:proteasome-mediated ubiquitin-dependent protein catabolic process"/>
    <property type="evidence" value="ECO:0007669"/>
    <property type="project" value="TreeGrafter"/>
</dbReference>
<keyword evidence="7" id="KW-1185">Reference proteome</keyword>
<dbReference type="Gene3D" id="1.25.10.10">
    <property type="entry name" value="Leucine-rich Repeat Variant"/>
    <property type="match status" value="1"/>
</dbReference>
<proteinExistence type="predicted"/>
<reference evidence="7" key="1">
    <citation type="journal article" date="2013" name="PLoS Genet.">
        <title>The genome of Spraguea lophii and the basis of host-microsporidian interactions.</title>
        <authorList>
            <person name="Campbell S.E."/>
            <person name="Williams T.A."/>
            <person name="Yousuf A."/>
            <person name="Soanes D.M."/>
            <person name="Paszkiewicz K.H."/>
            <person name="Williams B.A.P."/>
        </authorList>
    </citation>
    <scope>NUCLEOTIDE SEQUENCE [LARGE SCALE GENOMIC DNA]</scope>
    <source>
        <strain evidence="7">42_110</strain>
    </source>
</reference>
<dbReference type="PANTHER" id="PTHR15651">
    <property type="entry name" value="ARMADILLO REPEAT-CONTAINING PROTEIN 8"/>
    <property type="match status" value="1"/>
</dbReference>
<evidence type="ECO:0000313" key="6">
    <source>
        <dbReference type="EMBL" id="EPR80101.1"/>
    </source>
</evidence>
<dbReference type="Proteomes" id="UP000014978">
    <property type="component" value="Unassembled WGS sequence"/>
</dbReference>
<dbReference type="OrthoDB" id="2196102at2759"/>
<evidence type="ECO:0000313" key="7">
    <source>
        <dbReference type="Proteomes" id="UP000014978"/>
    </source>
</evidence>
<keyword evidence="3" id="KW-0963">Cytoplasm</keyword>
<keyword evidence="4" id="KW-0677">Repeat</keyword>
<dbReference type="InterPro" id="IPR011989">
    <property type="entry name" value="ARM-like"/>
</dbReference>
<evidence type="ECO:0000256" key="5">
    <source>
        <dbReference type="ARBA" id="ARBA00023242"/>
    </source>
</evidence>
<dbReference type="PANTHER" id="PTHR15651:SF7">
    <property type="entry name" value="ARMADILLO REPEAT-CONTAINING PROTEIN 8"/>
    <property type="match status" value="1"/>
</dbReference>
<dbReference type="InterPro" id="IPR038739">
    <property type="entry name" value="ARMC8/Vid28"/>
</dbReference>
<evidence type="ECO:0000256" key="4">
    <source>
        <dbReference type="ARBA" id="ARBA00022737"/>
    </source>
</evidence>
<sequence>MDTFLKELRDKVTANNYQISFKELPNIDSLNIYEIKLLCDLLAATKLKNHKINVNILRKIYTRVKKSSGYLKNECYHNERLYNHKEFFIIPQNQNTEQIIISILRSFRILYYNIPNSFIYDTLKHKNKLLDYLSNNSIIDAKIELYSILATKLKRKIKTGIKESYIVREILFYKNVKNNDKILITLFSLLKFSKNRMNIPITIIKDISPTAKSYFLRYYCRFIYKKRKIVEYKVKDKNIYKIYRYKKVFDCNQIKNIMELIEDCINDKSNWSIIANICKNNLQIQKQCFHKNILYRVISMYKSEIDNENADYLTFKLLYSFCTKYEKNRNMLSKLDTLKYTLKTLEDKIAQNQIDKELFYLLKFIYSLTHSTILLKADFDNFPLIENLLTLVGRIQDRKKKRFKIIVLKILSNVLLNFGSFKKRFLYLDGFSKLNDILRDEKLYIHITKLFKNFIHDTPWTTKNYMLNFLPDDFFNFNTELKVLEKQINLIRNMFCCSENGFTYIVKRYNILKDILKMFKFISDEYIKNKTLKNILIHLLYILVNISTHDVKYRRMVCENDIMSRIQILCTLNNNENVDVAIIWLIINLTWDEDDYFSEVVYILEKFQIISWLKENKYEDKIIEDKRKTAVDNIMVYYDTNSFS</sequence>
<dbReference type="InParanoid" id="S7WAZ5"/>